<dbReference type="PROSITE" id="PS00134">
    <property type="entry name" value="TRYPSIN_HIS"/>
    <property type="match status" value="1"/>
</dbReference>
<evidence type="ECO:0000256" key="2">
    <source>
        <dbReference type="SAM" id="MobiDB-lite"/>
    </source>
</evidence>
<evidence type="ECO:0000313" key="5">
    <source>
        <dbReference type="Proteomes" id="UP000515208"/>
    </source>
</evidence>
<reference evidence="6" key="1">
    <citation type="submission" date="2025-08" db="UniProtKB">
        <authorList>
            <consortium name="RefSeq"/>
        </authorList>
    </citation>
    <scope>IDENTIFICATION</scope>
    <source>
        <tissue evidence="6">Blood</tissue>
    </source>
</reference>
<feature type="domain" description="Peptidase S1" evidence="4">
    <location>
        <begin position="54"/>
        <end position="226"/>
    </location>
</feature>
<dbReference type="GO" id="GO:0006508">
    <property type="term" value="P:proteolysis"/>
    <property type="evidence" value="ECO:0007669"/>
    <property type="project" value="UniProtKB-KW"/>
</dbReference>
<gene>
    <name evidence="6" type="primary">PRSS44</name>
</gene>
<keyword evidence="5" id="KW-1185">Reference proteome</keyword>
<keyword evidence="3" id="KW-0732">Signal</keyword>
<dbReference type="InterPro" id="IPR043504">
    <property type="entry name" value="Peptidase_S1_PA_chymotrypsin"/>
</dbReference>
<dbReference type="PANTHER" id="PTHR24253:SF24">
    <property type="entry name" value="PEPTIDASE S1 DOMAIN-CONTAINING PROTEIN"/>
    <property type="match status" value="1"/>
</dbReference>
<dbReference type="InterPro" id="IPR009003">
    <property type="entry name" value="Peptidase_S1_PA"/>
</dbReference>
<protein>
    <submittedName>
        <fullName evidence="6">Serine protease 44</fullName>
    </submittedName>
</protein>
<feature type="chain" id="PRO_5027975843" evidence="3">
    <location>
        <begin position="32"/>
        <end position="253"/>
    </location>
</feature>
<sequence length="253" mass="27175">MASLGVPRGGGGSSLGLLVWLLFLWPQLCEGARPKEDSAMSRANAEAPSAPGHLKSEEVPRAPGLPTPPAEDVLQIPPPFGGWFAQGTASFYAGLYRPAWELEAVRAWLADCPVSQGTCGHRKMRIIGGMPAPDRKWPWQVSLQINNEHVCGGSLIAPQWVLTAAHCIFGFEEYTGDSGGPLVCEFNDTWVQVGIVSWGIACGRSELPIVYTEVSLYKDWIIDHIIKVSSCASAGFLILSLSLVLPLGLLVAL</sequence>
<name>A0A6P3J2M4_BISBB</name>
<dbReference type="GO" id="GO:0004252">
    <property type="term" value="F:serine-type endopeptidase activity"/>
    <property type="evidence" value="ECO:0007669"/>
    <property type="project" value="InterPro"/>
</dbReference>
<keyword evidence="6" id="KW-0645">Protease</keyword>
<dbReference type="InterPro" id="IPR018114">
    <property type="entry name" value="TRYPSIN_HIS"/>
</dbReference>
<dbReference type="GeneID" id="105004772"/>
<dbReference type="SUPFAM" id="SSF50494">
    <property type="entry name" value="Trypsin-like serine proteases"/>
    <property type="match status" value="1"/>
</dbReference>
<evidence type="ECO:0000256" key="1">
    <source>
        <dbReference type="ARBA" id="ARBA00023157"/>
    </source>
</evidence>
<feature type="region of interest" description="Disordered" evidence="2">
    <location>
        <begin position="36"/>
        <end position="71"/>
    </location>
</feature>
<accession>A0A6P3J2M4</accession>
<evidence type="ECO:0000313" key="6">
    <source>
        <dbReference type="RefSeq" id="XP_010860806.1"/>
    </source>
</evidence>
<keyword evidence="1" id="KW-1015">Disulfide bond</keyword>
<dbReference type="SMART" id="SM00020">
    <property type="entry name" value="Tryp_SPc"/>
    <property type="match status" value="1"/>
</dbReference>
<organism evidence="5 6">
    <name type="scientific">Bison bison bison</name>
    <name type="common">North American plains bison</name>
    <dbReference type="NCBI Taxonomy" id="43346"/>
    <lineage>
        <taxon>Eukaryota</taxon>
        <taxon>Metazoa</taxon>
        <taxon>Chordata</taxon>
        <taxon>Craniata</taxon>
        <taxon>Vertebrata</taxon>
        <taxon>Euteleostomi</taxon>
        <taxon>Mammalia</taxon>
        <taxon>Eutheria</taxon>
        <taxon>Laurasiatheria</taxon>
        <taxon>Artiodactyla</taxon>
        <taxon>Ruminantia</taxon>
        <taxon>Pecora</taxon>
        <taxon>Bovidae</taxon>
        <taxon>Bovinae</taxon>
        <taxon>Bison</taxon>
    </lineage>
</organism>
<dbReference type="RefSeq" id="XP_010860806.1">
    <property type="nucleotide sequence ID" value="XM_010862504.1"/>
</dbReference>
<dbReference type="Pfam" id="PF00089">
    <property type="entry name" value="Trypsin"/>
    <property type="match status" value="2"/>
</dbReference>
<proteinExistence type="predicted"/>
<dbReference type="PROSITE" id="PS50240">
    <property type="entry name" value="TRYPSIN_DOM"/>
    <property type="match status" value="1"/>
</dbReference>
<dbReference type="InterPro" id="IPR001254">
    <property type="entry name" value="Trypsin_dom"/>
</dbReference>
<feature type="signal peptide" evidence="3">
    <location>
        <begin position="1"/>
        <end position="31"/>
    </location>
</feature>
<evidence type="ECO:0000259" key="4">
    <source>
        <dbReference type="PROSITE" id="PS50240"/>
    </source>
</evidence>
<evidence type="ECO:0000256" key="3">
    <source>
        <dbReference type="SAM" id="SignalP"/>
    </source>
</evidence>
<dbReference type="Proteomes" id="UP000515208">
    <property type="component" value="Unplaced"/>
</dbReference>
<dbReference type="KEGG" id="bbis:105004772"/>
<dbReference type="Gene3D" id="2.40.10.10">
    <property type="entry name" value="Trypsin-like serine proteases"/>
    <property type="match status" value="2"/>
</dbReference>
<keyword evidence="6" id="KW-0378">Hydrolase</keyword>
<dbReference type="CTD" id="73336"/>
<dbReference type="PANTHER" id="PTHR24253">
    <property type="entry name" value="TRANSMEMBRANE PROTEASE SERINE"/>
    <property type="match status" value="1"/>
</dbReference>
<dbReference type="AlphaFoldDB" id="A0A6P3J2M4"/>